<protein>
    <submittedName>
        <fullName evidence="3">Uncharacterized protein LOC101854700</fullName>
    </submittedName>
</protein>
<proteinExistence type="predicted"/>
<accession>A0ABM1VPN0</accession>
<feature type="signal peptide" evidence="1">
    <location>
        <begin position="1"/>
        <end position="23"/>
    </location>
</feature>
<dbReference type="RefSeq" id="XP_035824372.1">
    <property type="nucleotide sequence ID" value="XM_035968479.1"/>
</dbReference>
<keyword evidence="2" id="KW-1185">Reference proteome</keyword>
<evidence type="ECO:0000313" key="2">
    <source>
        <dbReference type="Proteomes" id="UP000694888"/>
    </source>
</evidence>
<organism evidence="2 3">
    <name type="scientific">Aplysia californica</name>
    <name type="common">California sea hare</name>
    <dbReference type="NCBI Taxonomy" id="6500"/>
    <lineage>
        <taxon>Eukaryota</taxon>
        <taxon>Metazoa</taxon>
        <taxon>Spiralia</taxon>
        <taxon>Lophotrochozoa</taxon>
        <taxon>Mollusca</taxon>
        <taxon>Gastropoda</taxon>
        <taxon>Heterobranchia</taxon>
        <taxon>Euthyneura</taxon>
        <taxon>Tectipleura</taxon>
        <taxon>Aplysiida</taxon>
        <taxon>Aplysioidea</taxon>
        <taxon>Aplysiidae</taxon>
        <taxon>Aplysia</taxon>
    </lineage>
</organism>
<name>A0ABM1VPN0_APLCA</name>
<dbReference type="GeneID" id="101854700"/>
<reference evidence="3" key="1">
    <citation type="submission" date="2025-08" db="UniProtKB">
        <authorList>
            <consortium name="RefSeq"/>
        </authorList>
    </citation>
    <scope>IDENTIFICATION</scope>
</reference>
<feature type="chain" id="PRO_5046214350" evidence="1">
    <location>
        <begin position="24"/>
        <end position="637"/>
    </location>
</feature>
<evidence type="ECO:0000313" key="3">
    <source>
        <dbReference type="RefSeq" id="XP_035824372.1"/>
    </source>
</evidence>
<keyword evidence="1" id="KW-0732">Signal</keyword>
<dbReference type="Proteomes" id="UP000694888">
    <property type="component" value="Unplaced"/>
</dbReference>
<sequence length="637" mass="72618">MWKNVTSVSFLLGLLSLLSLAAGVRKGPYDVIIQRLFQKVAEEQAPEDIPFVPFEHFHRKKGVFASHIKQNFHGNLEMAEARRVMGVYDNNMFATAWITSSLMEAYLYSGAPKPSTKQLNMAIDSMADHHDKNKDYDNSLMTFWEQIFNKNTSYYQSTPYNLLEIFKEADKLPTEAIEALLEKLGLGSLAEAIKQILEGKDGYMRAFHIPPDFDDTFVNMGLGSLLYAAKTDFPDAWKNWNNQNKNLTSAFDALRKYAYRPFSDDSDVNSIDPRTYLWIRKFLDEAKAQRKNVTLVPTWIQNIDEMRTEFYKGVGMPFQINNVDATVAANTVFGITSAVLNGLVSPKVLDDPVIESLYHNTSALLAYEINTNMTNRPDVALLYYPSQIEFDWFVARSFAVMDQKRRKGPLPRPIMETVYQILKSAVEGEMTKYILSKGKKDEQGGIYYDDFLGDGDLTHDNKTLVRGEDRIFTTAMAANALLYTWTTYNDTVKNVQWRAGVPQSVKDNVKGCVDWLTVNVLGINFDPWNAFFSGSYKGHTTIPFWYPANRFEFLNGTTIHDWTHFPHGTSLLAVRGYIDSQTYEAQLKQKHFGVPSPLVFHGYNDWSGFFPLWTSTGYTYSISLLVFSRYNSAMAAE</sequence>
<evidence type="ECO:0000256" key="1">
    <source>
        <dbReference type="SAM" id="SignalP"/>
    </source>
</evidence>
<gene>
    <name evidence="3" type="primary">LOC101854700</name>
</gene>